<reference evidence="1" key="1">
    <citation type="submission" date="2020-04" db="EMBL/GenBank/DDBJ databases">
        <authorList>
            <person name="Chiriac C."/>
            <person name="Salcher M."/>
            <person name="Ghai R."/>
            <person name="Kavagutti S V."/>
        </authorList>
    </citation>
    <scope>NUCLEOTIDE SEQUENCE</scope>
</reference>
<gene>
    <name evidence="1" type="ORF">UFOVP405_6</name>
</gene>
<proteinExistence type="predicted"/>
<evidence type="ECO:0000313" key="1">
    <source>
        <dbReference type="EMBL" id="CAB4140065.1"/>
    </source>
</evidence>
<dbReference type="EMBL" id="LR796378">
    <property type="protein sequence ID" value="CAB4140065.1"/>
    <property type="molecule type" value="Genomic_DNA"/>
</dbReference>
<protein>
    <submittedName>
        <fullName evidence="1">Uncharacterized protein</fullName>
    </submittedName>
</protein>
<name>A0A6J5LZQ9_9CAUD</name>
<accession>A0A6J5LZQ9</accession>
<organism evidence="1">
    <name type="scientific">uncultured Caudovirales phage</name>
    <dbReference type="NCBI Taxonomy" id="2100421"/>
    <lineage>
        <taxon>Viruses</taxon>
        <taxon>Duplodnaviria</taxon>
        <taxon>Heunggongvirae</taxon>
        <taxon>Uroviricota</taxon>
        <taxon>Caudoviricetes</taxon>
        <taxon>Peduoviridae</taxon>
        <taxon>Maltschvirus</taxon>
        <taxon>Maltschvirus maltsch</taxon>
    </lineage>
</organism>
<sequence>MKIYFTVTEMQILEYVASRRYEITSARSKEMIQSSKRPFQIVLDGVWGEYAVAKMLNLNFDLNCDYRKFEADLTSHKGNLIDVKSTNTEGGNLNAVGWSRTKPADIFVLCEIHHDHVDVVGWVDRNTFLVEDNIYDIGNGPFYSLPQKNLKPLHEYSPKKTL</sequence>